<name>A0AAN8EQ97_9EURO</name>
<feature type="region of interest" description="Disordered" evidence="1">
    <location>
        <begin position="490"/>
        <end position="600"/>
    </location>
</feature>
<feature type="compositionally biased region" description="Basic and acidic residues" evidence="1">
    <location>
        <begin position="423"/>
        <end position="446"/>
    </location>
</feature>
<evidence type="ECO:0000313" key="3">
    <source>
        <dbReference type="Proteomes" id="UP001316803"/>
    </source>
</evidence>
<feature type="region of interest" description="Disordered" evidence="1">
    <location>
        <begin position="887"/>
        <end position="935"/>
    </location>
</feature>
<dbReference type="PANTHER" id="PTHR42068:SF1">
    <property type="entry name" value="YALI0B18964P"/>
    <property type="match status" value="1"/>
</dbReference>
<feature type="compositionally biased region" description="Basic residues" evidence="1">
    <location>
        <begin position="909"/>
        <end position="921"/>
    </location>
</feature>
<feature type="compositionally biased region" description="Acidic residues" evidence="1">
    <location>
        <begin position="447"/>
        <end position="462"/>
    </location>
</feature>
<protein>
    <submittedName>
        <fullName evidence="2">Uncharacterized protein</fullName>
    </submittedName>
</protein>
<dbReference type="PANTHER" id="PTHR42068">
    <property type="entry name" value="YALI0B18964P"/>
    <property type="match status" value="1"/>
</dbReference>
<gene>
    <name evidence="2" type="ORF">OHC33_007355</name>
</gene>
<accession>A0AAN8EQ97</accession>
<keyword evidence="3" id="KW-1185">Reference proteome</keyword>
<dbReference type="AlphaFoldDB" id="A0AAN8EQ97"/>
<feature type="compositionally biased region" description="Polar residues" evidence="1">
    <location>
        <begin position="97"/>
        <end position="107"/>
    </location>
</feature>
<feature type="compositionally biased region" description="Low complexity" evidence="1">
    <location>
        <begin position="17"/>
        <end position="39"/>
    </location>
</feature>
<feature type="compositionally biased region" description="Polar residues" evidence="1">
    <location>
        <begin position="277"/>
        <end position="287"/>
    </location>
</feature>
<reference evidence="2 3" key="1">
    <citation type="submission" date="2022-12" db="EMBL/GenBank/DDBJ databases">
        <title>Genomic features and morphological characterization of a novel Knufia sp. strain isolated from spacecraft assembly facility.</title>
        <authorList>
            <person name="Teixeira M."/>
            <person name="Chander A.M."/>
            <person name="Stajich J.E."/>
            <person name="Venkateswaran K."/>
        </authorList>
    </citation>
    <scope>NUCLEOTIDE SEQUENCE [LARGE SCALE GENOMIC DNA]</scope>
    <source>
        <strain evidence="2 3">FJI-L2-BK-P2</strain>
    </source>
</reference>
<feature type="compositionally biased region" description="Low complexity" evidence="1">
    <location>
        <begin position="203"/>
        <end position="213"/>
    </location>
</feature>
<feature type="compositionally biased region" description="Polar residues" evidence="1">
    <location>
        <begin position="571"/>
        <end position="588"/>
    </location>
</feature>
<organism evidence="2 3">
    <name type="scientific">Knufia fluminis</name>
    <dbReference type="NCBI Taxonomy" id="191047"/>
    <lineage>
        <taxon>Eukaryota</taxon>
        <taxon>Fungi</taxon>
        <taxon>Dikarya</taxon>
        <taxon>Ascomycota</taxon>
        <taxon>Pezizomycotina</taxon>
        <taxon>Eurotiomycetes</taxon>
        <taxon>Chaetothyriomycetidae</taxon>
        <taxon>Chaetothyriales</taxon>
        <taxon>Trichomeriaceae</taxon>
        <taxon>Knufia</taxon>
    </lineage>
</organism>
<evidence type="ECO:0000256" key="1">
    <source>
        <dbReference type="SAM" id="MobiDB-lite"/>
    </source>
</evidence>
<sequence>MPGKFLKGFPRRKSSGNVLDDVQDNSNNNQNSNRDSGSSFRVLARPNSQGRSLEHATAPRPMTNRPQPPGKSSFELDNEDLFSVVRHDAPNRGSGGTANSLSTAQNDSAASSARLSSSSTNPSSVETNSARNVKPPGQRSYDDIPAPPPAASRSGFLKNAGRTFSFGINRNSSREINDLPPIPPIPSDKSRRSTVTNSRDRAMTASSVTTATAPRLDDSSFSIKESDDDFGNMFAGIQHKSSRENLISMRPAPLRSAQRAAPPHPIHVNNGAEVESSPYSWNSQNSRDGLIGSPSPSRTVTQASPPPSTLRNITMGSVRSEATNEDNMFEDTPLHRSPQAAATKPHFSPTSRAPPSAFPSSMMNRSRAHSNAASRSPQSDTSGFDMPAFDPALLANAQLASQYEDKQQSPVHAQSNKVMTPAEFERYKQQKEDTRRYNKVFGKADSDDGSGDDYDDEEEDLQDRENQAVKQRKKQEAHLAVYRQQMRKVTGDVPTQATVEQHRPGTSMSGYQAGNSSQFDLTNPETRMSSLTLDGRPPVPDEPEEDEDVPLGILAAHGFPNKNRPPMRLAGSSSNPNLRNLAQSQGGASTVGEPRGNLPAFARHLPADPYYGAGLVHQAERQSLAMHASPSQAHLAAQPQPSGAATAHPLHPAGLVGVIAGEERARAMRRGSPNPQGGYDMPMGAGPNLPGRGPQQMPGYPPMMVQPPMMSPAEQAQVQMSHSMTQMMQMQMQWMQQMTSMMGQNPSMQMPMMGMPGMPQMPPTPNGVPVMQQPPNSTAGRPQSVPLQQFNGGNQQRTMSTLSPSMAGWARSSPAVPQMNGNGPGYAPSIAPSERSNVGLASRYRPVSTMNQETENNDWGKRASTFTSSTFRPYTNENNQPKLANSTIRNVHNADDEDEEQGWAEMKARREKKQKSWKLRKGGNNTLQELYNAPA</sequence>
<feature type="region of interest" description="Disordered" evidence="1">
    <location>
        <begin position="255"/>
        <end position="477"/>
    </location>
</feature>
<feature type="compositionally biased region" description="Polar residues" evidence="1">
    <location>
        <begin position="348"/>
        <end position="363"/>
    </location>
</feature>
<dbReference type="Proteomes" id="UP001316803">
    <property type="component" value="Unassembled WGS sequence"/>
</dbReference>
<proteinExistence type="predicted"/>
<feature type="compositionally biased region" description="Polar residues" evidence="1">
    <location>
        <begin position="294"/>
        <end position="321"/>
    </location>
</feature>
<feature type="region of interest" description="Disordered" evidence="1">
    <location>
        <begin position="1"/>
        <end position="224"/>
    </location>
</feature>
<feature type="region of interest" description="Disordered" evidence="1">
    <location>
        <begin position="623"/>
        <end position="649"/>
    </location>
</feature>
<feature type="compositionally biased region" description="Polar residues" evidence="1">
    <location>
        <begin position="493"/>
        <end position="532"/>
    </location>
</feature>
<comment type="caution">
    <text evidence="2">The sequence shown here is derived from an EMBL/GenBank/DDBJ whole genome shotgun (WGS) entry which is preliminary data.</text>
</comment>
<dbReference type="EMBL" id="JAKLMC020000019">
    <property type="protein sequence ID" value="KAK5951676.1"/>
    <property type="molecule type" value="Genomic_DNA"/>
</dbReference>
<feature type="compositionally biased region" description="Low complexity" evidence="1">
    <location>
        <begin position="108"/>
        <end position="124"/>
    </location>
</feature>
<evidence type="ECO:0000313" key="2">
    <source>
        <dbReference type="EMBL" id="KAK5951676.1"/>
    </source>
</evidence>
<feature type="compositionally biased region" description="Polar residues" evidence="1">
    <location>
        <begin position="408"/>
        <end position="418"/>
    </location>
</feature>